<protein>
    <recommendedName>
        <fullName evidence="2">Helix-hairpin-helix DNA-binding motif class 1 domain-containing protein</fullName>
    </recommendedName>
</protein>
<keyword evidence="4" id="KW-1185">Reference proteome</keyword>
<comment type="caution">
    <text evidence="3">The sequence shown here is derived from an EMBL/GenBank/DDBJ whole genome shotgun (WGS) entry which is preliminary data.</text>
</comment>
<feature type="domain" description="Helix-hairpin-helix DNA-binding motif class 1" evidence="2">
    <location>
        <begin position="214"/>
        <end position="233"/>
    </location>
</feature>
<dbReference type="InterPro" id="IPR010994">
    <property type="entry name" value="RuvA_2-like"/>
</dbReference>
<dbReference type="GO" id="GO:0006281">
    <property type="term" value="P:DNA repair"/>
    <property type="evidence" value="ECO:0007669"/>
    <property type="project" value="InterPro"/>
</dbReference>
<proteinExistence type="predicted"/>
<organism evidence="3 4">
    <name type="scientific">Rothia nasimurium</name>
    <dbReference type="NCBI Taxonomy" id="85336"/>
    <lineage>
        <taxon>Bacteria</taxon>
        <taxon>Bacillati</taxon>
        <taxon>Actinomycetota</taxon>
        <taxon>Actinomycetes</taxon>
        <taxon>Micrococcales</taxon>
        <taxon>Micrococcaceae</taxon>
        <taxon>Rothia</taxon>
    </lineage>
</organism>
<dbReference type="GO" id="GO:0003677">
    <property type="term" value="F:DNA binding"/>
    <property type="evidence" value="ECO:0007669"/>
    <property type="project" value="InterPro"/>
</dbReference>
<dbReference type="InterPro" id="IPR003583">
    <property type="entry name" value="Hlx-hairpin-Hlx_DNA-bd_motif"/>
</dbReference>
<dbReference type="Proteomes" id="UP000192359">
    <property type="component" value="Unassembled WGS sequence"/>
</dbReference>
<evidence type="ECO:0000313" key="4">
    <source>
        <dbReference type="Proteomes" id="UP000192359"/>
    </source>
</evidence>
<dbReference type="GO" id="GO:0015628">
    <property type="term" value="P:protein secretion by the type II secretion system"/>
    <property type="evidence" value="ECO:0007669"/>
    <property type="project" value="TreeGrafter"/>
</dbReference>
<dbReference type="Gene3D" id="3.10.560.10">
    <property type="entry name" value="Outer membrane lipoprotein wza domain like"/>
    <property type="match status" value="1"/>
</dbReference>
<accession>A0A1Y1RR59</accession>
<reference evidence="3 4" key="1">
    <citation type="submission" date="2016-05" db="EMBL/GenBank/DDBJ databases">
        <title>Draft genome sequence of a porcine commensal Rothia nasimurium.</title>
        <authorList>
            <person name="Gaiser R.A."/>
            <person name="Van Baarlen P."/>
            <person name="Wells J.M."/>
        </authorList>
    </citation>
    <scope>NUCLEOTIDE SEQUENCE [LARGE SCALE GENOMIC DNA]</scope>
    <source>
        <strain evidence="3 4">PT-32</strain>
    </source>
</reference>
<dbReference type="PANTHER" id="PTHR21180">
    <property type="entry name" value="ENDONUCLEASE/EXONUCLEASE/PHOSPHATASE FAMILY DOMAIN-CONTAINING PROTEIN 1"/>
    <property type="match status" value="1"/>
</dbReference>
<dbReference type="Pfam" id="PF12836">
    <property type="entry name" value="HHH_3"/>
    <property type="match status" value="1"/>
</dbReference>
<dbReference type="InterPro" id="IPR019554">
    <property type="entry name" value="Soluble_ligand-bd"/>
</dbReference>
<dbReference type="AlphaFoldDB" id="A0A1Y1RR59"/>
<dbReference type="NCBIfam" id="TIGR00426">
    <property type="entry name" value="competence protein ComEA helix-hairpin-helix repeat region"/>
    <property type="match status" value="1"/>
</dbReference>
<dbReference type="InterPro" id="IPR004509">
    <property type="entry name" value="Competence_ComEA_HhH"/>
</dbReference>
<sequence length="236" mass="23501">MPTGALIVLVVILAGVLAWPLLTGGWGAGGTVPGSAGSQQTLPIPAPSPEGDGTQFMGGSDGGQEADRSPVTAHVSASALGSPPPVIVVHITGAVVSPGVYEVPAGSRLHQAVEAAGGPLPEANTGAINLAGQVEDGTQVYIPVQGEDTTNLSQNPGRVQSGAATAPQNQGAGGMVNINTATAEELQTLPKVGPVLAQAIISWREEYGGFTSVDELDQVSGIGPATLEALRPLVTV</sequence>
<feature type="region of interest" description="Disordered" evidence="1">
    <location>
        <begin position="32"/>
        <end position="77"/>
    </location>
</feature>
<evidence type="ECO:0000256" key="1">
    <source>
        <dbReference type="SAM" id="MobiDB-lite"/>
    </source>
</evidence>
<dbReference type="Gene3D" id="1.10.150.320">
    <property type="entry name" value="Photosystem II 12 kDa extrinsic protein"/>
    <property type="match status" value="1"/>
</dbReference>
<dbReference type="SMART" id="SM00278">
    <property type="entry name" value="HhH1"/>
    <property type="match status" value="2"/>
</dbReference>
<dbReference type="SUPFAM" id="SSF47781">
    <property type="entry name" value="RuvA domain 2-like"/>
    <property type="match status" value="1"/>
</dbReference>
<dbReference type="InterPro" id="IPR051675">
    <property type="entry name" value="Endo/Exo/Phosphatase_dom_1"/>
</dbReference>
<dbReference type="SUPFAM" id="SSF142984">
    <property type="entry name" value="Nqo1 middle domain-like"/>
    <property type="match status" value="1"/>
</dbReference>
<evidence type="ECO:0000259" key="2">
    <source>
        <dbReference type="SMART" id="SM00278"/>
    </source>
</evidence>
<evidence type="ECO:0000313" key="3">
    <source>
        <dbReference type="EMBL" id="ORC22265.1"/>
    </source>
</evidence>
<gene>
    <name evidence="3" type="ORF">A7979_00395</name>
</gene>
<dbReference type="PANTHER" id="PTHR21180:SF32">
    <property type="entry name" value="ENDONUCLEASE_EXONUCLEASE_PHOSPHATASE FAMILY DOMAIN-CONTAINING PROTEIN 1"/>
    <property type="match status" value="1"/>
</dbReference>
<feature type="domain" description="Helix-hairpin-helix DNA-binding motif class 1" evidence="2">
    <location>
        <begin position="184"/>
        <end position="203"/>
    </location>
</feature>
<dbReference type="EMBL" id="LXWF01000011">
    <property type="protein sequence ID" value="ORC22265.1"/>
    <property type="molecule type" value="Genomic_DNA"/>
</dbReference>
<dbReference type="Pfam" id="PF10531">
    <property type="entry name" value="SLBB"/>
    <property type="match status" value="1"/>
</dbReference>
<name>A0A1Y1RR59_9MICC</name>
<dbReference type="GO" id="GO:0015627">
    <property type="term" value="C:type II protein secretion system complex"/>
    <property type="evidence" value="ECO:0007669"/>
    <property type="project" value="TreeGrafter"/>
</dbReference>